<organism evidence="1 2">
    <name type="scientific">Catellatospora citrea</name>
    <dbReference type="NCBI Taxonomy" id="53366"/>
    <lineage>
        <taxon>Bacteria</taxon>
        <taxon>Bacillati</taxon>
        <taxon>Actinomycetota</taxon>
        <taxon>Actinomycetes</taxon>
        <taxon>Micromonosporales</taxon>
        <taxon>Micromonosporaceae</taxon>
        <taxon>Catellatospora</taxon>
    </lineage>
</organism>
<accession>A0A8J3P169</accession>
<keyword evidence="2" id="KW-1185">Reference proteome</keyword>
<dbReference type="RefSeq" id="WP_120320208.1">
    <property type="nucleotide sequence ID" value="NZ_RAPR01000001.1"/>
</dbReference>
<dbReference type="AlphaFoldDB" id="A0A8J3P169"/>
<dbReference type="Gene3D" id="1.25.40.10">
    <property type="entry name" value="Tetratricopeptide repeat domain"/>
    <property type="match status" value="1"/>
</dbReference>
<evidence type="ECO:0000313" key="1">
    <source>
        <dbReference type="EMBL" id="GIG00256.1"/>
    </source>
</evidence>
<sequence>MSAKTAPNDRLQLLIAQAGVSYEALARSLCHIAAENGDHTLRANKSAVAHWVAGTRPQPRTAGYLAEALSRRLARPLTPADLGLRSGDEPIYDPAALPGDPVAAVARLGRADVDRRTLISGAAYSVAALVLPLQQPEIAARAHAARARPTVAVGQGEIDAVRQMTVAFNAADERLGGGHARSAVVEYLTTDVTAFLGGSFATEALRKSMFGAAAQLAYLAGWKAHDLGYSGLAQRYYLHSYQLASEADPHAHAAYGLRILAHQAMDLGLREHCVDLADAALDRVKGRVDPDTESLFWLTAARAHAADGSSQEARSALSTAERLLDRSLGDAAPEWASLGGPAEARLANQSGKALQAMGDLKAAEEQLRRSARCWNAATHPRIHALTLADLAETQCAQGNVEAACQTWNSALDGMTGIRSARTRDAITIMRANLAVYRRRGLTAAQRLETRAANLGGREPQS</sequence>
<gene>
    <name evidence="1" type="ORF">Cci01nite_53490</name>
</gene>
<reference evidence="1 2" key="1">
    <citation type="submission" date="2021-01" db="EMBL/GenBank/DDBJ databases">
        <title>Whole genome shotgun sequence of Catellatospora citrea NBRC 14495.</title>
        <authorList>
            <person name="Komaki H."/>
            <person name="Tamura T."/>
        </authorList>
    </citation>
    <scope>NUCLEOTIDE SEQUENCE [LARGE SCALE GENOMIC DNA]</scope>
    <source>
        <strain evidence="1 2">NBRC 14495</strain>
    </source>
</reference>
<proteinExistence type="predicted"/>
<name>A0A8J3P169_9ACTN</name>
<dbReference type="InterPro" id="IPR011990">
    <property type="entry name" value="TPR-like_helical_dom_sf"/>
</dbReference>
<dbReference type="EMBL" id="BONH01000027">
    <property type="protein sequence ID" value="GIG00256.1"/>
    <property type="molecule type" value="Genomic_DNA"/>
</dbReference>
<dbReference type="Proteomes" id="UP000659904">
    <property type="component" value="Unassembled WGS sequence"/>
</dbReference>
<protein>
    <submittedName>
        <fullName evidence="1">Tat pathway signal protein</fullName>
    </submittedName>
</protein>
<evidence type="ECO:0000313" key="2">
    <source>
        <dbReference type="Proteomes" id="UP000659904"/>
    </source>
</evidence>
<dbReference type="SUPFAM" id="SSF48452">
    <property type="entry name" value="TPR-like"/>
    <property type="match status" value="1"/>
</dbReference>
<comment type="caution">
    <text evidence="1">The sequence shown here is derived from an EMBL/GenBank/DDBJ whole genome shotgun (WGS) entry which is preliminary data.</text>
</comment>